<keyword evidence="2" id="KW-0472">Membrane</keyword>
<keyword evidence="2" id="KW-1133">Transmembrane helix</keyword>
<feature type="transmembrane region" description="Helical" evidence="2">
    <location>
        <begin position="47"/>
        <end position="65"/>
    </location>
</feature>
<name>A0A0W0GDA9_MONRR</name>
<reference evidence="3 4" key="1">
    <citation type="submission" date="2015-12" db="EMBL/GenBank/DDBJ databases">
        <title>Draft genome sequence of Moniliophthora roreri, the causal agent of frosty pod rot of cacao.</title>
        <authorList>
            <person name="Aime M.C."/>
            <person name="Diaz-Valderrama J.R."/>
            <person name="Kijpornyongpan T."/>
            <person name="Phillips-Mora W."/>
        </authorList>
    </citation>
    <scope>NUCLEOTIDE SEQUENCE [LARGE SCALE GENOMIC DNA]</scope>
    <source>
        <strain evidence="3 4">MCA 2952</strain>
    </source>
</reference>
<evidence type="ECO:0008006" key="5">
    <source>
        <dbReference type="Google" id="ProtNLM"/>
    </source>
</evidence>
<feature type="transmembrane region" description="Helical" evidence="2">
    <location>
        <begin position="9"/>
        <end position="27"/>
    </location>
</feature>
<evidence type="ECO:0000313" key="3">
    <source>
        <dbReference type="EMBL" id="KTB46561.1"/>
    </source>
</evidence>
<comment type="caution">
    <text evidence="3">The sequence shown here is derived from an EMBL/GenBank/DDBJ whole genome shotgun (WGS) entry which is preliminary data.</text>
</comment>
<dbReference type="AlphaFoldDB" id="A0A0W0GDA9"/>
<feature type="compositionally biased region" description="Polar residues" evidence="1">
    <location>
        <begin position="174"/>
        <end position="186"/>
    </location>
</feature>
<evidence type="ECO:0000313" key="4">
    <source>
        <dbReference type="Proteomes" id="UP000054988"/>
    </source>
</evidence>
<evidence type="ECO:0000256" key="1">
    <source>
        <dbReference type="SAM" id="MobiDB-lite"/>
    </source>
</evidence>
<dbReference type="Proteomes" id="UP000054988">
    <property type="component" value="Unassembled WGS sequence"/>
</dbReference>
<organism evidence="3 4">
    <name type="scientific">Moniliophthora roreri</name>
    <name type="common">Frosty pod rot fungus</name>
    <name type="synonym">Monilia roreri</name>
    <dbReference type="NCBI Taxonomy" id="221103"/>
    <lineage>
        <taxon>Eukaryota</taxon>
        <taxon>Fungi</taxon>
        <taxon>Dikarya</taxon>
        <taxon>Basidiomycota</taxon>
        <taxon>Agaricomycotina</taxon>
        <taxon>Agaricomycetes</taxon>
        <taxon>Agaricomycetidae</taxon>
        <taxon>Agaricales</taxon>
        <taxon>Marasmiineae</taxon>
        <taxon>Marasmiaceae</taxon>
        <taxon>Moniliophthora</taxon>
    </lineage>
</organism>
<dbReference type="EMBL" id="LATX01000315">
    <property type="protein sequence ID" value="KTB46561.1"/>
    <property type="molecule type" value="Genomic_DNA"/>
</dbReference>
<feature type="transmembrane region" description="Helical" evidence="2">
    <location>
        <begin position="131"/>
        <end position="150"/>
    </location>
</feature>
<keyword evidence="2" id="KW-0812">Transmembrane</keyword>
<feature type="region of interest" description="Disordered" evidence="1">
    <location>
        <begin position="167"/>
        <end position="186"/>
    </location>
</feature>
<accession>A0A0W0GDA9</accession>
<feature type="transmembrane region" description="Helical" evidence="2">
    <location>
        <begin position="72"/>
        <end position="93"/>
    </location>
</feature>
<evidence type="ECO:0000256" key="2">
    <source>
        <dbReference type="SAM" id="Phobius"/>
    </source>
</evidence>
<proteinExistence type="predicted"/>
<protein>
    <recommendedName>
        <fullName evidence="5">MARVEL domain-containing protein</fullName>
    </recommendedName>
</protein>
<sequence>MSPLSLTRVAVYGLAIVFGIIVMALNADVIATSREYEDYVVFDFQGLGIAVGILNILILPAFLTLGMIRKNAFLTANVVELPVIGVLTILWIVESALITQIAPPGGFQCDTIRRFSFTGSDPLLKICQEVVAIQAISFLTLVLLLIYVIFTIGMCATGKAGWQGEAQAQPAPATKTNENTTYATGA</sequence>
<gene>
    <name evidence="3" type="ORF">WG66_853</name>
</gene>